<dbReference type="CDD" id="cd02068">
    <property type="entry name" value="radical_SAM_B12_BD"/>
    <property type="match status" value="1"/>
</dbReference>
<keyword evidence="6" id="KW-0408">Iron</keyword>
<dbReference type="PROSITE" id="PS51918">
    <property type="entry name" value="RADICAL_SAM"/>
    <property type="match status" value="1"/>
</dbReference>
<dbReference type="InterPro" id="IPR006158">
    <property type="entry name" value="Cobalamin-bd"/>
</dbReference>
<dbReference type="InterPro" id="IPR051198">
    <property type="entry name" value="BchE-like"/>
</dbReference>
<keyword evidence="2 10" id="KW-0489">Methyltransferase</keyword>
<dbReference type="EMBL" id="BX294135">
    <property type="protein sequence ID" value="CAD72144.1"/>
    <property type="molecule type" value="Genomic_DNA"/>
</dbReference>
<proteinExistence type="predicted"/>
<dbReference type="SFLD" id="SFLDS00029">
    <property type="entry name" value="Radical_SAM"/>
    <property type="match status" value="1"/>
</dbReference>
<dbReference type="PATRIC" id="fig|243090.15.peg.718"/>
<dbReference type="Gene3D" id="3.80.30.20">
    <property type="entry name" value="tm_1862 like domain"/>
    <property type="match status" value="1"/>
</dbReference>
<keyword evidence="4" id="KW-0949">S-adenosyl-L-methionine</keyword>
<gene>
    <name evidence="10" type="primary">slr0309</name>
    <name evidence="10" type="ordered locus">RB1529</name>
</gene>
<dbReference type="Proteomes" id="UP000001025">
    <property type="component" value="Chromosome"/>
</dbReference>
<dbReference type="GO" id="GO:0046872">
    <property type="term" value="F:metal ion binding"/>
    <property type="evidence" value="ECO:0007669"/>
    <property type="project" value="UniProtKB-KW"/>
</dbReference>
<dbReference type="PROSITE" id="PS51332">
    <property type="entry name" value="B12_BINDING"/>
    <property type="match status" value="1"/>
</dbReference>
<dbReference type="SFLD" id="SFLDG01123">
    <property type="entry name" value="methyltransferase_(Class_B)"/>
    <property type="match status" value="1"/>
</dbReference>
<dbReference type="PANTHER" id="PTHR43409:SF7">
    <property type="entry name" value="BLL1977 PROTEIN"/>
    <property type="match status" value="1"/>
</dbReference>
<keyword evidence="3 10" id="KW-0808">Transferase</keyword>
<accession>Q7UX65</accession>
<dbReference type="InterPro" id="IPR007197">
    <property type="entry name" value="rSAM"/>
</dbReference>
<dbReference type="SUPFAM" id="SSF102114">
    <property type="entry name" value="Radical SAM enzymes"/>
    <property type="match status" value="1"/>
</dbReference>
<evidence type="ECO:0000256" key="2">
    <source>
        <dbReference type="ARBA" id="ARBA00022603"/>
    </source>
</evidence>
<dbReference type="AlphaFoldDB" id="Q7UX65"/>
<dbReference type="SMART" id="SM00729">
    <property type="entry name" value="Elp3"/>
    <property type="match status" value="1"/>
</dbReference>
<dbReference type="eggNOG" id="COG1032">
    <property type="taxonomic scope" value="Bacteria"/>
</dbReference>
<dbReference type="EnsemblBacteria" id="CAD72144">
    <property type="protein sequence ID" value="CAD72144"/>
    <property type="gene ID" value="RB1529"/>
</dbReference>
<name>Q7UX65_RHOBA</name>
<dbReference type="HOGENOM" id="CLU_021572_5_1_0"/>
<dbReference type="Pfam" id="PF02310">
    <property type="entry name" value="B12-binding"/>
    <property type="match status" value="1"/>
</dbReference>
<feature type="domain" description="B12-binding" evidence="8">
    <location>
        <begin position="63"/>
        <end position="194"/>
    </location>
</feature>
<evidence type="ECO:0000259" key="9">
    <source>
        <dbReference type="PROSITE" id="PS51918"/>
    </source>
</evidence>
<evidence type="ECO:0000256" key="1">
    <source>
        <dbReference type="ARBA" id="ARBA00001966"/>
    </source>
</evidence>
<dbReference type="EC" id="2.1.1.-" evidence="10"/>
<evidence type="ECO:0000256" key="4">
    <source>
        <dbReference type="ARBA" id="ARBA00022691"/>
    </source>
</evidence>
<dbReference type="Gene3D" id="3.40.50.280">
    <property type="entry name" value="Cobalamin-binding domain"/>
    <property type="match status" value="1"/>
</dbReference>
<dbReference type="PANTHER" id="PTHR43409">
    <property type="entry name" value="ANAEROBIC MAGNESIUM-PROTOPORPHYRIN IX MONOMETHYL ESTER CYCLASE-RELATED"/>
    <property type="match status" value="1"/>
</dbReference>
<evidence type="ECO:0000256" key="5">
    <source>
        <dbReference type="ARBA" id="ARBA00022723"/>
    </source>
</evidence>
<dbReference type="OrthoDB" id="9801424at2"/>
<dbReference type="InterPro" id="IPR034466">
    <property type="entry name" value="Methyltransferase_Class_B"/>
</dbReference>
<keyword evidence="7" id="KW-0411">Iron-sulfur</keyword>
<dbReference type="SFLD" id="SFLDG01082">
    <property type="entry name" value="B12-binding_domain_containing"/>
    <property type="match status" value="1"/>
</dbReference>
<organism evidence="10 11">
    <name type="scientific">Rhodopirellula baltica (strain DSM 10527 / NCIMB 13988 / SH1)</name>
    <dbReference type="NCBI Taxonomy" id="243090"/>
    <lineage>
        <taxon>Bacteria</taxon>
        <taxon>Pseudomonadati</taxon>
        <taxon>Planctomycetota</taxon>
        <taxon>Planctomycetia</taxon>
        <taxon>Pirellulales</taxon>
        <taxon>Pirellulaceae</taxon>
        <taxon>Rhodopirellula</taxon>
    </lineage>
</organism>
<dbReference type="GO" id="GO:0008168">
    <property type="term" value="F:methyltransferase activity"/>
    <property type="evidence" value="ECO:0007669"/>
    <property type="project" value="UniProtKB-KW"/>
</dbReference>
<dbReference type="GO" id="GO:0032259">
    <property type="term" value="P:methylation"/>
    <property type="evidence" value="ECO:0007669"/>
    <property type="project" value="UniProtKB-KW"/>
</dbReference>
<evidence type="ECO:0000313" key="10">
    <source>
        <dbReference type="EMBL" id="CAD72144.1"/>
    </source>
</evidence>
<feature type="domain" description="Radical SAM core" evidence="9">
    <location>
        <begin position="217"/>
        <end position="438"/>
    </location>
</feature>
<dbReference type="Pfam" id="PF04055">
    <property type="entry name" value="Radical_SAM"/>
    <property type="match status" value="1"/>
</dbReference>
<keyword evidence="5" id="KW-0479">Metal-binding</keyword>
<evidence type="ECO:0000256" key="6">
    <source>
        <dbReference type="ARBA" id="ARBA00023004"/>
    </source>
</evidence>
<comment type="cofactor">
    <cofactor evidence="1">
        <name>[4Fe-4S] cluster</name>
        <dbReference type="ChEBI" id="CHEBI:49883"/>
    </cofactor>
</comment>
<sequence>METDSRSEFGRDGSSLSWNVQGDDVVIQFTMEVPVPKPKLTLVSMSGLRVGHEELLQRGLKLPGLARRASALSQLPPLGLLTIAALVPESWDIELVMDDGVTPECEVADQILSGTTSLNPPRVVAFSALTPSADRAARISRLVQRHNVTTVIGGLHATATPEHCRPHFDVVVQGDGESTFANLLADVMEGTPAASYRADGSFSLADSPLPRWELLGKNSPPRYTIQSMRGCPWACSFCAASRMLGPARVKPDDRFEAELQAISDQQSRPWIELADDNTFASGRDHGPMLESLQNHGARWFTESDWRIAKKPRLLQQIADSGCRQILIGLESSVFRYPGMGAKNADWERMLEAVVAIQEAGIVVNGCLIVGADGESKESITRLGDFLEEAPMGEIQLTLQTPFPGTSLYKTLLQSERLLPGDFSRYTLFDVVYQPDQMTAEQLQNEFNALIERVFRPEAQARRDSIQKKIRSFRRAARDQV</sequence>
<dbReference type="InParanoid" id="Q7UX65"/>
<dbReference type="KEGG" id="rba:RB1529"/>
<dbReference type="InterPro" id="IPR058240">
    <property type="entry name" value="rSAM_sf"/>
</dbReference>
<keyword evidence="11" id="KW-1185">Reference proteome</keyword>
<reference evidence="10 11" key="1">
    <citation type="journal article" date="2003" name="Proc. Natl. Acad. Sci. U.S.A.">
        <title>Complete genome sequence of the marine planctomycete Pirellula sp. strain 1.</title>
        <authorList>
            <person name="Gloeckner F.O."/>
            <person name="Kube M."/>
            <person name="Bauer M."/>
            <person name="Teeling H."/>
            <person name="Lombardot T."/>
            <person name="Ludwig W."/>
            <person name="Gade D."/>
            <person name="Beck A."/>
            <person name="Borzym K."/>
            <person name="Heitmann K."/>
            <person name="Rabus R."/>
            <person name="Schlesner H."/>
            <person name="Amann R."/>
            <person name="Reinhardt R."/>
        </authorList>
    </citation>
    <scope>NUCLEOTIDE SEQUENCE [LARGE SCALE GENOMIC DNA]</scope>
    <source>
        <strain evidence="11">DSM 10527 / NCIMB 13988 / SH1</strain>
    </source>
</reference>
<dbReference type="InterPro" id="IPR006638">
    <property type="entry name" value="Elp3/MiaA/NifB-like_rSAM"/>
</dbReference>
<dbReference type="InterPro" id="IPR023404">
    <property type="entry name" value="rSAM_horseshoe"/>
</dbReference>
<dbReference type="GO" id="GO:0031419">
    <property type="term" value="F:cobalamin binding"/>
    <property type="evidence" value="ECO:0007669"/>
    <property type="project" value="InterPro"/>
</dbReference>
<evidence type="ECO:0000256" key="3">
    <source>
        <dbReference type="ARBA" id="ARBA00022679"/>
    </source>
</evidence>
<dbReference type="GO" id="GO:0051539">
    <property type="term" value="F:4 iron, 4 sulfur cluster binding"/>
    <property type="evidence" value="ECO:0007669"/>
    <property type="project" value="UniProtKB-KW"/>
</dbReference>
<evidence type="ECO:0000313" key="11">
    <source>
        <dbReference type="Proteomes" id="UP000001025"/>
    </source>
</evidence>
<dbReference type="STRING" id="243090.RB1529"/>
<evidence type="ECO:0000259" key="8">
    <source>
        <dbReference type="PROSITE" id="PS51332"/>
    </source>
</evidence>
<evidence type="ECO:0000256" key="7">
    <source>
        <dbReference type="ARBA" id="ARBA00023014"/>
    </source>
</evidence>
<dbReference type="CDD" id="cd01335">
    <property type="entry name" value="Radical_SAM"/>
    <property type="match status" value="1"/>
</dbReference>
<protein>
    <submittedName>
        <fullName evidence="10">Hypothetical methyltransferase</fullName>
        <ecNumber evidence="10">2.1.1.-</ecNumber>
    </submittedName>
</protein>